<dbReference type="InterPro" id="IPR027417">
    <property type="entry name" value="P-loop_NTPase"/>
</dbReference>
<feature type="coiled-coil region" evidence="2">
    <location>
        <begin position="13"/>
        <end position="47"/>
    </location>
</feature>
<evidence type="ECO:0000256" key="3">
    <source>
        <dbReference type="SAM" id="MobiDB-lite"/>
    </source>
</evidence>
<reference evidence="6" key="1">
    <citation type="journal article" date="2017" name="Genome Biol.">
        <title>Comparative genomics reveals high biological diversity and specific adaptations in the industrially and medically important fungal genus Aspergillus.</title>
        <authorList>
            <person name="de Vries R.P."/>
            <person name="Riley R."/>
            <person name="Wiebenga A."/>
            <person name="Aguilar-Osorio G."/>
            <person name="Amillis S."/>
            <person name="Uchima C.A."/>
            <person name="Anderluh G."/>
            <person name="Asadollahi M."/>
            <person name="Askin M."/>
            <person name="Barry K."/>
            <person name="Battaglia E."/>
            <person name="Bayram O."/>
            <person name="Benocci T."/>
            <person name="Braus-Stromeyer S.A."/>
            <person name="Caldana C."/>
            <person name="Canovas D."/>
            <person name="Cerqueira G.C."/>
            <person name="Chen F."/>
            <person name="Chen W."/>
            <person name="Choi C."/>
            <person name="Clum A."/>
            <person name="Dos Santos R.A."/>
            <person name="Damasio A.R."/>
            <person name="Diallinas G."/>
            <person name="Emri T."/>
            <person name="Fekete E."/>
            <person name="Flipphi M."/>
            <person name="Freyberg S."/>
            <person name="Gallo A."/>
            <person name="Gournas C."/>
            <person name="Habgood R."/>
            <person name="Hainaut M."/>
            <person name="Harispe M.L."/>
            <person name="Henrissat B."/>
            <person name="Hilden K.S."/>
            <person name="Hope R."/>
            <person name="Hossain A."/>
            <person name="Karabika E."/>
            <person name="Karaffa L."/>
            <person name="Karanyi Z."/>
            <person name="Krasevec N."/>
            <person name="Kuo A."/>
            <person name="Kusch H."/>
            <person name="LaButti K."/>
            <person name="Lagendijk E.L."/>
            <person name="Lapidus A."/>
            <person name="Levasseur A."/>
            <person name="Lindquist E."/>
            <person name="Lipzen A."/>
            <person name="Logrieco A.F."/>
            <person name="MacCabe A."/>
            <person name="Maekelae M.R."/>
            <person name="Malavazi I."/>
            <person name="Melin P."/>
            <person name="Meyer V."/>
            <person name="Mielnichuk N."/>
            <person name="Miskei M."/>
            <person name="Molnar A.P."/>
            <person name="Mule G."/>
            <person name="Ngan C.Y."/>
            <person name="Orejas M."/>
            <person name="Orosz E."/>
            <person name="Ouedraogo J.P."/>
            <person name="Overkamp K.M."/>
            <person name="Park H.-S."/>
            <person name="Perrone G."/>
            <person name="Piumi F."/>
            <person name="Punt P.J."/>
            <person name="Ram A.F."/>
            <person name="Ramon A."/>
            <person name="Rauscher S."/>
            <person name="Record E."/>
            <person name="Riano-Pachon D.M."/>
            <person name="Robert V."/>
            <person name="Roehrig J."/>
            <person name="Ruller R."/>
            <person name="Salamov A."/>
            <person name="Salih N.S."/>
            <person name="Samson R.A."/>
            <person name="Sandor E."/>
            <person name="Sanguinetti M."/>
            <person name="Schuetze T."/>
            <person name="Sepcic K."/>
            <person name="Shelest E."/>
            <person name="Sherlock G."/>
            <person name="Sophianopoulou V."/>
            <person name="Squina F.M."/>
            <person name="Sun H."/>
            <person name="Susca A."/>
            <person name="Todd R.B."/>
            <person name="Tsang A."/>
            <person name="Unkles S.E."/>
            <person name="van de Wiele N."/>
            <person name="van Rossen-Uffink D."/>
            <person name="Oliveira J.V."/>
            <person name="Vesth T.C."/>
            <person name="Visser J."/>
            <person name="Yu J.-H."/>
            <person name="Zhou M."/>
            <person name="Andersen M.R."/>
            <person name="Archer D.B."/>
            <person name="Baker S.E."/>
            <person name="Benoit I."/>
            <person name="Brakhage A.A."/>
            <person name="Braus G.H."/>
            <person name="Fischer R."/>
            <person name="Frisvad J.C."/>
            <person name="Goldman G.H."/>
            <person name="Houbraken J."/>
            <person name="Oakley B."/>
            <person name="Pocsi I."/>
            <person name="Scazzocchio C."/>
            <person name="Seiboth B."/>
            <person name="vanKuyk P.A."/>
            <person name="Wortman J."/>
            <person name="Dyer P.S."/>
            <person name="Grigoriev I.V."/>
        </authorList>
    </citation>
    <scope>NUCLEOTIDE SEQUENCE [LARGE SCALE GENOMIC DNA]</scope>
    <source>
        <strain evidence="6">CBS 101740 / IMI 381727 / IBT 21946</strain>
    </source>
</reference>
<evidence type="ECO:0000256" key="1">
    <source>
        <dbReference type="ARBA" id="ARBA00022737"/>
    </source>
</evidence>
<sequence length="1175" mass="133816">MSQDQVDPRGIWRRAYELLKQEDEALVQEYEEKIQSAKDQVKLNGKDRLSPGIYPEELHAMLSLTDDLIRQEEHKHEWKQKATTGVQVVTSMKDIVAQAIKSSPEASLAWAGLCLILPRSDNVEGLSKVIHRISYYPPYAVWLMNHRCPGPDEAWDVLEVPLSLLLRRIDDKEIETALERYLEMGTMDHNDRRHAEAGNGNPREGKRPQSHCLAQSSSELDGDLPATIRVEQSYEAVPRRNKRCSCLNISKPRHPTKRNKGTLYTTWSLGALQQGQEELCRPGGFKQSTLMALCGLGGAGKSRIALEYVYRMREQDSGLCIFWVYAASKSSLQSSYKTIHREIPRGYLRMQPQSHTGAGSNVDTETETFLLVNQWLRSDQIGRWLLVVDNADDLTFVDATRPEESHLMNLIPSASNGKVLITSRNERVAEELVGLSNRVVRVDRMTMTEALSLFRSMLPDDPSPEADIENLAEALMCLPLAIKQACAYIRATYTTVTEYLHLFMANEINQKSLLEENFGDITRRTDVPNAVILTWQMSFEKMKQQVPVTDASDILAFMAMIGREEIPRFILACRCRKGEIALQRDIGTLISYSLITPVSQKNTHFSMHRLIQLTVRAWLEKRGELDIFEAAALEVIHDLFRKALSEEDWPRCRLLYHHAQTVSQYEYNDERYQEMKKELLEDVYSYSHPGPARMDPYQDLAGKIPTQLSGSQSSILQSREFLRWVRGEERGLLILGKPGTGKTNLCTFLITRYLPEHINAEILHFLFTFSVTKHDQMGPWVLLKLLAQLCLVYVEGSRIPDKVREIWSRHKDPSAEQPNIEELVSVLVHVADDLDRNVIVVLDGLDEIHSMNSVDDILRTIDFLLDHSRIRVLASSRGTDYTEKLQWSQRMLTTELPLETDATMRDFISQRLCFAAIGWTTVIPHMIQQESYDQIISIIKSNPAGSIARLYDAVFASKPNAINSDLNTSFDESDLTAICHPLAGLTFIGGERVIQFTHSSVKSHVLEVNTSPVTGEAEAHWTIISSCLRCILRYGPAVGNTDIIDELPSQLLMYAAEYWPKHWRLCLPLSGTVREMDIPEEVREYMRQLFDPTSSQAFLGWLRIFDPLNPDRGHQMDRSLKDFPPQATYIAHLGLPSEILMSTPPDSAAIAQPNVPNQRRMAWKKKARAFWARRH</sequence>
<dbReference type="Pfam" id="PF17100">
    <property type="entry name" value="NACHT_N"/>
    <property type="match status" value="1"/>
</dbReference>
<proteinExistence type="predicted"/>
<feature type="region of interest" description="Disordered" evidence="3">
    <location>
        <begin position="189"/>
        <end position="217"/>
    </location>
</feature>
<dbReference type="PANTHER" id="PTHR10039:SF16">
    <property type="entry name" value="GPI INOSITOL-DEACYLASE"/>
    <property type="match status" value="1"/>
</dbReference>
<dbReference type="InterPro" id="IPR056884">
    <property type="entry name" value="NPHP3-like_N"/>
</dbReference>
<dbReference type="Gene3D" id="3.40.50.300">
    <property type="entry name" value="P-loop containing nucleotide triphosphate hydrolases"/>
    <property type="match status" value="2"/>
</dbReference>
<dbReference type="PANTHER" id="PTHR10039">
    <property type="entry name" value="AMELOGENIN"/>
    <property type="match status" value="1"/>
</dbReference>
<dbReference type="EMBL" id="KV878693">
    <property type="protein sequence ID" value="OJJ67687.1"/>
    <property type="molecule type" value="Genomic_DNA"/>
</dbReference>
<dbReference type="Proteomes" id="UP000184499">
    <property type="component" value="Unassembled WGS sequence"/>
</dbReference>
<dbReference type="InterPro" id="IPR031359">
    <property type="entry name" value="NACHT_N"/>
</dbReference>
<dbReference type="RefSeq" id="XP_067474936.1">
    <property type="nucleotide sequence ID" value="XM_067618707.1"/>
</dbReference>
<dbReference type="PROSITE" id="PS50837">
    <property type="entry name" value="NACHT"/>
    <property type="match status" value="1"/>
</dbReference>
<accession>A0A1L9U7M1</accession>
<organism evidence="5 6">
    <name type="scientific">Aspergillus brasiliensis (strain CBS 101740 / IMI 381727 / IBT 21946)</name>
    <dbReference type="NCBI Taxonomy" id="767769"/>
    <lineage>
        <taxon>Eukaryota</taxon>
        <taxon>Fungi</taxon>
        <taxon>Dikarya</taxon>
        <taxon>Ascomycota</taxon>
        <taxon>Pezizomycotina</taxon>
        <taxon>Eurotiomycetes</taxon>
        <taxon>Eurotiomycetidae</taxon>
        <taxon>Eurotiales</taxon>
        <taxon>Aspergillaceae</taxon>
        <taxon>Aspergillus</taxon>
        <taxon>Aspergillus subgen. Circumdati</taxon>
    </lineage>
</organism>
<evidence type="ECO:0000313" key="5">
    <source>
        <dbReference type="EMBL" id="OJJ67687.1"/>
    </source>
</evidence>
<evidence type="ECO:0000256" key="2">
    <source>
        <dbReference type="SAM" id="Coils"/>
    </source>
</evidence>
<gene>
    <name evidence="5" type="ORF">ASPBRDRAFT_135541</name>
</gene>
<name>A0A1L9U7M1_ASPBC</name>
<dbReference type="GeneID" id="93571195"/>
<dbReference type="OrthoDB" id="1658288at2759"/>
<dbReference type="InterPro" id="IPR007111">
    <property type="entry name" value="NACHT_NTPase"/>
</dbReference>
<dbReference type="AlphaFoldDB" id="A0A1L9U7M1"/>
<evidence type="ECO:0000259" key="4">
    <source>
        <dbReference type="PROSITE" id="PS50837"/>
    </source>
</evidence>
<dbReference type="Pfam" id="PF24883">
    <property type="entry name" value="NPHP3_N"/>
    <property type="match status" value="1"/>
</dbReference>
<evidence type="ECO:0000313" key="6">
    <source>
        <dbReference type="Proteomes" id="UP000184499"/>
    </source>
</evidence>
<protein>
    <recommendedName>
        <fullName evidence="4">NACHT domain-containing protein</fullName>
    </recommendedName>
</protein>
<feature type="domain" description="NACHT" evidence="4">
    <location>
        <begin position="730"/>
        <end position="848"/>
    </location>
</feature>
<keyword evidence="2" id="KW-0175">Coiled coil</keyword>
<dbReference type="GO" id="GO:0043531">
    <property type="term" value="F:ADP binding"/>
    <property type="evidence" value="ECO:0007669"/>
    <property type="project" value="InterPro"/>
</dbReference>
<dbReference type="SUPFAM" id="SSF52540">
    <property type="entry name" value="P-loop containing nucleoside triphosphate hydrolases"/>
    <property type="match status" value="2"/>
</dbReference>
<keyword evidence="1" id="KW-0677">Repeat</keyword>
<dbReference type="VEuPathDB" id="FungiDB:ASPBRDRAFT_135541"/>
<keyword evidence="6" id="KW-1185">Reference proteome</keyword>